<reference evidence="14 15" key="1">
    <citation type="submission" date="2020-07" db="EMBL/GenBank/DDBJ databases">
        <title>Sequencing the genomes of 1000 actinobacteria strains.</title>
        <authorList>
            <person name="Klenk H.-P."/>
        </authorList>
    </citation>
    <scope>NUCLEOTIDE SEQUENCE [LARGE SCALE GENOMIC DNA]</scope>
    <source>
        <strain evidence="14 15">DSM 45278</strain>
    </source>
</reference>
<keyword evidence="8" id="KW-0460">Magnesium</keyword>
<evidence type="ECO:0000256" key="5">
    <source>
        <dbReference type="ARBA" id="ARBA00022679"/>
    </source>
</evidence>
<dbReference type="EMBL" id="JACCHL010000001">
    <property type="protein sequence ID" value="NYH54452.1"/>
    <property type="molecule type" value="Genomic_DNA"/>
</dbReference>
<evidence type="ECO:0000256" key="7">
    <source>
        <dbReference type="ARBA" id="ARBA00022777"/>
    </source>
</evidence>
<dbReference type="Gene3D" id="3.30.565.10">
    <property type="entry name" value="Histidine kinase-like ATPase, C-terminal domain"/>
    <property type="match status" value="1"/>
</dbReference>
<feature type="domain" description="GAF" evidence="12">
    <location>
        <begin position="56"/>
        <end position="203"/>
    </location>
</feature>
<dbReference type="GO" id="GO:0016020">
    <property type="term" value="C:membrane"/>
    <property type="evidence" value="ECO:0007669"/>
    <property type="project" value="InterPro"/>
</dbReference>
<comment type="caution">
    <text evidence="14">The sequence shown here is derived from an EMBL/GenBank/DDBJ whole genome shotgun (WGS) entry which is preliminary data.</text>
</comment>
<evidence type="ECO:0000256" key="11">
    <source>
        <dbReference type="SAM" id="MobiDB-lite"/>
    </source>
</evidence>
<evidence type="ECO:0000256" key="3">
    <source>
        <dbReference type="ARBA" id="ARBA00022490"/>
    </source>
</evidence>
<dbReference type="GO" id="GO:0046983">
    <property type="term" value="F:protein dimerization activity"/>
    <property type="evidence" value="ECO:0007669"/>
    <property type="project" value="InterPro"/>
</dbReference>
<keyword evidence="10" id="KW-0902">Two-component regulatory system</keyword>
<evidence type="ECO:0000259" key="12">
    <source>
        <dbReference type="SMART" id="SM00065"/>
    </source>
</evidence>
<keyword evidence="6" id="KW-0479">Metal-binding</keyword>
<keyword evidence="7 14" id="KW-0418">Kinase</keyword>
<feature type="domain" description="GAF" evidence="12">
    <location>
        <begin position="224"/>
        <end position="370"/>
    </location>
</feature>
<dbReference type="InterPro" id="IPR036890">
    <property type="entry name" value="HATPase_C_sf"/>
</dbReference>
<dbReference type="GO" id="GO:0019825">
    <property type="term" value="F:oxygen binding"/>
    <property type="evidence" value="ECO:0007669"/>
    <property type="project" value="UniProtKB-ARBA"/>
</dbReference>
<dbReference type="GO" id="GO:0005524">
    <property type="term" value="F:ATP binding"/>
    <property type="evidence" value="ECO:0007669"/>
    <property type="project" value="UniProtKB-ARBA"/>
</dbReference>
<evidence type="ECO:0000256" key="1">
    <source>
        <dbReference type="ARBA" id="ARBA00001946"/>
    </source>
</evidence>
<dbReference type="InterPro" id="IPR003018">
    <property type="entry name" value="GAF"/>
</dbReference>
<sequence>MSGDGSETDRMRVLIPQMQLDQLLAELQNRLSAAILTRDRVHSLLNAVVMIGTGLDLETLLRRIVEAAMDLVDARYGALGVIGDDGELERFIPVGLDGERIAAIEHWPEGRGILGLLIKDPRPLRLRELADHPESRGFPQGHPPMRGFLGVPVRVRDEVFGNLYLTEKADGADFGEDDEAVVVALATAAGVAIENARLYDETRRREMWLEASDEITTRLLTGADTDEVLHLIARRSRSMSGAGLVAIATPGQGDERLTVRVADGPDAVRIRGRSAATRGTLAGRAFRGEAPVITDISRPHSESTPLLEGLGLGPVLLVPLGAGENTRGVLVLGRGEGAAPFARTTVRMLHTFVGHAAVALELAETRSDAERLSILEDRDRIAKDLHDVIIQRMFAIAMSLMSSIRRIDDPEPAQRVQQAVDDLDDTIRQTRSTIFALQHVGEENRWLRNRILDVVNAATEPLGFSADLRLEGPIDSRVPDDVGEHVLAVLGEALSNVARHAGASRVEIRVVVEGGVGVEVEDDGVGLPGGGRRSGLRNLAERAARCGGAFEAGRRPGGGTRLSWSAPLDEDDLG</sequence>
<dbReference type="SMART" id="SM00387">
    <property type="entry name" value="HATPase_c"/>
    <property type="match status" value="1"/>
</dbReference>
<evidence type="ECO:0000256" key="2">
    <source>
        <dbReference type="ARBA" id="ARBA00001971"/>
    </source>
</evidence>
<protein>
    <submittedName>
        <fullName evidence="14">Signal transduction histidine kinase</fullName>
    </submittedName>
</protein>
<dbReference type="GO" id="GO:0000287">
    <property type="term" value="F:magnesium ion binding"/>
    <property type="evidence" value="ECO:0007669"/>
    <property type="project" value="UniProtKB-ARBA"/>
</dbReference>
<keyword evidence="3" id="KW-0963">Cytoplasm</keyword>
<dbReference type="Proteomes" id="UP000584931">
    <property type="component" value="Unassembled WGS sequence"/>
</dbReference>
<dbReference type="GO" id="GO:0019826">
    <property type="term" value="F:oxygen sensor activity"/>
    <property type="evidence" value="ECO:0007669"/>
    <property type="project" value="UniProtKB-ARBA"/>
</dbReference>
<feature type="domain" description="Histidine kinase/HSP90-like ATPase" evidence="13">
    <location>
        <begin position="481"/>
        <end position="570"/>
    </location>
</feature>
<evidence type="ECO:0000256" key="4">
    <source>
        <dbReference type="ARBA" id="ARBA00022553"/>
    </source>
</evidence>
<dbReference type="SMART" id="SM00065">
    <property type="entry name" value="GAF"/>
    <property type="match status" value="2"/>
</dbReference>
<dbReference type="AlphaFoldDB" id="A0A7Z0BMD0"/>
<dbReference type="GO" id="GO:0070026">
    <property type="term" value="F:nitric oxide binding"/>
    <property type="evidence" value="ECO:0007669"/>
    <property type="project" value="UniProtKB-ARBA"/>
</dbReference>
<dbReference type="GO" id="GO:0070025">
    <property type="term" value="F:carbon monoxide binding"/>
    <property type="evidence" value="ECO:0007669"/>
    <property type="project" value="UniProtKB-ARBA"/>
</dbReference>
<dbReference type="Pfam" id="PF13185">
    <property type="entry name" value="GAF_2"/>
    <property type="match status" value="2"/>
</dbReference>
<evidence type="ECO:0000259" key="13">
    <source>
        <dbReference type="SMART" id="SM00387"/>
    </source>
</evidence>
<comment type="cofactor">
    <cofactor evidence="1">
        <name>Mg(2+)</name>
        <dbReference type="ChEBI" id="CHEBI:18420"/>
    </cofactor>
</comment>
<gene>
    <name evidence="14" type="ORF">HNR06_004041</name>
</gene>
<evidence type="ECO:0000313" key="14">
    <source>
        <dbReference type="EMBL" id="NYH54452.1"/>
    </source>
</evidence>
<organism evidence="14 15">
    <name type="scientific">Nocardiopsis sinuspersici</name>
    <dbReference type="NCBI Taxonomy" id="501010"/>
    <lineage>
        <taxon>Bacteria</taxon>
        <taxon>Bacillati</taxon>
        <taxon>Actinomycetota</taxon>
        <taxon>Actinomycetes</taxon>
        <taxon>Streptosporangiales</taxon>
        <taxon>Nocardiopsidaceae</taxon>
        <taxon>Nocardiopsis</taxon>
    </lineage>
</organism>
<evidence type="ECO:0000256" key="8">
    <source>
        <dbReference type="ARBA" id="ARBA00022842"/>
    </source>
</evidence>
<evidence type="ECO:0000256" key="6">
    <source>
        <dbReference type="ARBA" id="ARBA00022723"/>
    </source>
</evidence>
<dbReference type="GO" id="GO:0070483">
    <property type="term" value="P:detection of hypoxia"/>
    <property type="evidence" value="ECO:0007669"/>
    <property type="project" value="UniProtKB-ARBA"/>
</dbReference>
<dbReference type="SUPFAM" id="SSF55781">
    <property type="entry name" value="GAF domain-like"/>
    <property type="match status" value="2"/>
</dbReference>
<dbReference type="InterPro" id="IPR003594">
    <property type="entry name" value="HATPase_dom"/>
</dbReference>
<dbReference type="Gene3D" id="1.20.5.1930">
    <property type="match status" value="1"/>
</dbReference>
<feature type="region of interest" description="Disordered" evidence="11">
    <location>
        <begin position="550"/>
        <end position="574"/>
    </location>
</feature>
<dbReference type="GO" id="GO:0020037">
    <property type="term" value="F:heme binding"/>
    <property type="evidence" value="ECO:0007669"/>
    <property type="project" value="UniProtKB-ARBA"/>
</dbReference>
<dbReference type="CDD" id="cd16917">
    <property type="entry name" value="HATPase_UhpB-NarQ-NarX-like"/>
    <property type="match status" value="1"/>
</dbReference>
<dbReference type="InterPro" id="IPR029016">
    <property type="entry name" value="GAF-like_dom_sf"/>
</dbReference>
<proteinExistence type="predicted"/>
<dbReference type="PANTHER" id="PTHR24421:SF56">
    <property type="entry name" value="OXYGEN SENSOR HISTIDINE KINASE RESPONSE REGULATOR DOST"/>
    <property type="match status" value="1"/>
</dbReference>
<evidence type="ECO:0000256" key="10">
    <source>
        <dbReference type="ARBA" id="ARBA00023012"/>
    </source>
</evidence>
<evidence type="ECO:0000313" key="15">
    <source>
        <dbReference type="Proteomes" id="UP000584931"/>
    </source>
</evidence>
<dbReference type="GO" id="GO:0000155">
    <property type="term" value="F:phosphorelay sensor kinase activity"/>
    <property type="evidence" value="ECO:0007669"/>
    <property type="project" value="InterPro"/>
</dbReference>
<keyword evidence="4" id="KW-0597">Phosphoprotein</keyword>
<evidence type="ECO:0000256" key="9">
    <source>
        <dbReference type="ARBA" id="ARBA00023004"/>
    </source>
</evidence>
<accession>A0A7Z0BMD0</accession>
<dbReference type="InterPro" id="IPR050482">
    <property type="entry name" value="Sensor_HK_TwoCompSys"/>
</dbReference>
<keyword evidence="9" id="KW-0408">Iron</keyword>
<dbReference type="InterPro" id="IPR011712">
    <property type="entry name" value="Sig_transdc_His_kin_sub3_dim/P"/>
</dbReference>
<keyword evidence="5" id="KW-0808">Transferase</keyword>
<dbReference type="PANTHER" id="PTHR24421">
    <property type="entry name" value="NITRATE/NITRITE SENSOR PROTEIN NARX-RELATED"/>
    <property type="match status" value="1"/>
</dbReference>
<dbReference type="SUPFAM" id="SSF55874">
    <property type="entry name" value="ATPase domain of HSP90 chaperone/DNA topoisomerase II/histidine kinase"/>
    <property type="match status" value="1"/>
</dbReference>
<dbReference type="Pfam" id="PF07730">
    <property type="entry name" value="HisKA_3"/>
    <property type="match status" value="1"/>
</dbReference>
<dbReference type="Pfam" id="PF02518">
    <property type="entry name" value="HATPase_c"/>
    <property type="match status" value="1"/>
</dbReference>
<dbReference type="Gene3D" id="3.30.450.40">
    <property type="match status" value="2"/>
</dbReference>
<name>A0A7Z0BMD0_9ACTN</name>
<comment type="cofactor">
    <cofactor evidence="2">
        <name>heme</name>
        <dbReference type="ChEBI" id="CHEBI:30413"/>
    </cofactor>
</comment>
<dbReference type="FunFam" id="3.30.450.40:FF:000052">
    <property type="entry name" value="Oxygen sensor histidine kinase response regulator DevS/DosS"/>
    <property type="match status" value="1"/>
</dbReference>